<accession>A0A5E8BJZ4</accession>
<dbReference type="Proteomes" id="UP000398389">
    <property type="component" value="Unassembled WGS sequence"/>
</dbReference>
<dbReference type="PANTHER" id="PTHR28008:SF1">
    <property type="entry name" value="DOMAIN PROTEIN, PUTATIVE (AFU_ORTHOLOGUE AFUA_3G10980)-RELATED"/>
    <property type="match status" value="1"/>
</dbReference>
<keyword evidence="4" id="KW-1185">Reference proteome</keyword>
<name>A0A5E8BJZ4_9ASCO</name>
<feature type="transmembrane region" description="Helical" evidence="1">
    <location>
        <begin position="34"/>
        <end position="50"/>
    </location>
</feature>
<gene>
    <name evidence="3" type="ORF">SAPINGB_P003251</name>
</gene>
<dbReference type="EMBL" id="CABVLU010000002">
    <property type="protein sequence ID" value="VVT51902.1"/>
    <property type="molecule type" value="Genomic_DNA"/>
</dbReference>
<dbReference type="RefSeq" id="XP_031853860.1">
    <property type="nucleotide sequence ID" value="XM_031997969.1"/>
</dbReference>
<protein>
    <recommendedName>
        <fullName evidence="2">VanZ-like domain-containing protein</fullName>
    </recommendedName>
</protein>
<evidence type="ECO:0000256" key="1">
    <source>
        <dbReference type="SAM" id="Phobius"/>
    </source>
</evidence>
<dbReference type="AlphaFoldDB" id="A0A5E8BJZ4"/>
<sequence>MKIRNSFAAAFLVLCALSAYLGFADIHLGYDKALHAITFFILTLVFYWTIDSSRKKSINLTFLVCTVFLGIGSEFAQNFSPYREFDFKDILYNAAGSISAIALSAWYHKRLLSRKRSAKYHALHQVDTPHQRLGQVTETGEEIDLEAQTAPSTLRAQPERVVEDDASAITLQEVAPEPVSASVSTAEAVSK</sequence>
<dbReference type="GeneID" id="43582069"/>
<feature type="transmembrane region" description="Helical" evidence="1">
    <location>
        <begin position="57"/>
        <end position="78"/>
    </location>
</feature>
<organism evidence="3 4">
    <name type="scientific">Magnusiomyces paraingens</name>
    <dbReference type="NCBI Taxonomy" id="2606893"/>
    <lineage>
        <taxon>Eukaryota</taxon>
        <taxon>Fungi</taxon>
        <taxon>Dikarya</taxon>
        <taxon>Ascomycota</taxon>
        <taxon>Saccharomycotina</taxon>
        <taxon>Dipodascomycetes</taxon>
        <taxon>Dipodascales</taxon>
        <taxon>Dipodascaceae</taxon>
        <taxon>Magnusiomyces</taxon>
    </lineage>
</organism>
<evidence type="ECO:0000259" key="2">
    <source>
        <dbReference type="Pfam" id="PF04892"/>
    </source>
</evidence>
<reference evidence="3 4" key="1">
    <citation type="submission" date="2019-09" db="EMBL/GenBank/DDBJ databases">
        <authorList>
            <person name="Brejova B."/>
        </authorList>
    </citation>
    <scope>NUCLEOTIDE SEQUENCE [LARGE SCALE GENOMIC DNA]</scope>
</reference>
<evidence type="ECO:0000313" key="3">
    <source>
        <dbReference type="EMBL" id="VVT51902.1"/>
    </source>
</evidence>
<dbReference type="PANTHER" id="PTHR28008">
    <property type="entry name" value="DOMAIN PROTEIN, PUTATIVE (AFU_ORTHOLOGUE AFUA_3G10980)-RELATED"/>
    <property type="match status" value="1"/>
</dbReference>
<proteinExistence type="predicted"/>
<feature type="transmembrane region" description="Helical" evidence="1">
    <location>
        <begin position="90"/>
        <end position="107"/>
    </location>
</feature>
<dbReference type="NCBIfam" id="NF037970">
    <property type="entry name" value="vanZ_1"/>
    <property type="match status" value="1"/>
</dbReference>
<keyword evidence="1" id="KW-0472">Membrane</keyword>
<evidence type="ECO:0000313" key="4">
    <source>
        <dbReference type="Proteomes" id="UP000398389"/>
    </source>
</evidence>
<dbReference type="Pfam" id="PF04892">
    <property type="entry name" value="VanZ"/>
    <property type="match status" value="1"/>
</dbReference>
<keyword evidence="1" id="KW-0812">Transmembrane</keyword>
<dbReference type="OrthoDB" id="63581at2759"/>
<dbReference type="InterPro" id="IPR006976">
    <property type="entry name" value="VanZ-like"/>
</dbReference>
<feature type="domain" description="VanZ-like" evidence="2">
    <location>
        <begin position="30"/>
        <end position="104"/>
    </location>
</feature>
<keyword evidence="1" id="KW-1133">Transmembrane helix</keyword>